<keyword evidence="5 13" id="KW-0732">Signal</keyword>
<gene>
    <name evidence="14" type="ORF">UREG_02428</name>
</gene>
<evidence type="ECO:0000256" key="12">
    <source>
        <dbReference type="SAM" id="Phobius"/>
    </source>
</evidence>
<keyword evidence="8 10" id="KW-0472">Membrane</keyword>
<evidence type="ECO:0000256" key="9">
    <source>
        <dbReference type="ARBA" id="ARBA00024969"/>
    </source>
</evidence>
<feature type="region of interest" description="Disordered" evidence="11">
    <location>
        <begin position="204"/>
        <end position="227"/>
    </location>
</feature>
<evidence type="ECO:0000256" key="7">
    <source>
        <dbReference type="ARBA" id="ARBA00022989"/>
    </source>
</evidence>
<dbReference type="PANTHER" id="PTHR28090">
    <property type="entry name" value="PROTEIN ROT1"/>
    <property type="match status" value="1"/>
</dbReference>
<comment type="subcellular location">
    <subcellularLocation>
        <location evidence="1">Endoplasmic reticulum membrane</location>
        <topology evidence="1">Single-pass type I membrane protein</topology>
    </subcellularLocation>
</comment>
<dbReference type="EMBL" id="CH476615">
    <property type="protein sequence ID" value="EEP77579.1"/>
    <property type="molecule type" value="Genomic_DNA"/>
</dbReference>
<dbReference type="Pfam" id="PF10681">
    <property type="entry name" value="Rot1"/>
    <property type="match status" value="2"/>
</dbReference>
<dbReference type="AlphaFoldDB" id="C4JFU4"/>
<feature type="chain" id="PRO_5002939394" description="Protein ROT1" evidence="13">
    <location>
        <begin position="20"/>
        <end position="270"/>
    </location>
</feature>
<dbReference type="VEuPathDB" id="FungiDB:UREG_02428"/>
<evidence type="ECO:0000256" key="8">
    <source>
        <dbReference type="ARBA" id="ARBA00023136"/>
    </source>
</evidence>
<dbReference type="InterPro" id="IPR019623">
    <property type="entry name" value="Rot1"/>
</dbReference>
<dbReference type="GeneID" id="8437939"/>
<evidence type="ECO:0000313" key="14">
    <source>
        <dbReference type="EMBL" id="EEP77579.1"/>
    </source>
</evidence>
<dbReference type="PIRSF" id="PIRSF017290">
    <property type="entry name" value="ROT1_prd"/>
    <property type="match status" value="1"/>
</dbReference>
<dbReference type="InParanoid" id="C4JFU4"/>
<dbReference type="Proteomes" id="UP000002058">
    <property type="component" value="Unassembled WGS sequence"/>
</dbReference>
<evidence type="ECO:0000313" key="15">
    <source>
        <dbReference type="Proteomes" id="UP000002058"/>
    </source>
</evidence>
<feature type="transmembrane region" description="Helical" evidence="12">
    <location>
        <begin position="246"/>
        <end position="264"/>
    </location>
</feature>
<evidence type="ECO:0000256" key="2">
    <source>
        <dbReference type="ARBA" id="ARBA00007149"/>
    </source>
</evidence>
<accession>C4JFU4</accession>
<feature type="signal peptide" evidence="13">
    <location>
        <begin position="1"/>
        <end position="19"/>
    </location>
</feature>
<dbReference type="OrthoDB" id="5327821at2759"/>
<evidence type="ECO:0000256" key="3">
    <source>
        <dbReference type="ARBA" id="ARBA00017291"/>
    </source>
</evidence>
<dbReference type="KEGG" id="ure:UREG_02428"/>
<keyword evidence="15" id="KW-1185">Reference proteome</keyword>
<name>C4JFU4_UNCRE</name>
<dbReference type="OMA" id="IWQHGKY"/>
<evidence type="ECO:0000256" key="13">
    <source>
        <dbReference type="SAM" id="SignalP"/>
    </source>
</evidence>
<evidence type="ECO:0000256" key="5">
    <source>
        <dbReference type="ARBA" id="ARBA00022729"/>
    </source>
</evidence>
<evidence type="ECO:0000256" key="11">
    <source>
        <dbReference type="SAM" id="MobiDB-lite"/>
    </source>
</evidence>
<protein>
    <recommendedName>
        <fullName evidence="3 10">Protein ROT1</fullName>
    </recommendedName>
</protein>
<keyword evidence="6 10" id="KW-0256">Endoplasmic reticulum</keyword>
<reference evidence="15" key="1">
    <citation type="journal article" date="2009" name="Genome Res.">
        <title>Comparative genomic analyses of the human fungal pathogens Coccidioides and their relatives.</title>
        <authorList>
            <person name="Sharpton T.J."/>
            <person name="Stajich J.E."/>
            <person name="Rounsley S.D."/>
            <person name="Gardner M.J."/>
            <person name="Wortman J.R."/>
            <person name="Jordar V.S."/>
            <person name="Maiti R."/>
            <person name="Kodira C.D."/>
            <person name="Neafsey D.E."/>
            <person name="Zeng Q."/>
            <person name="Hung C.-Y."/>
            <person name="McMahan C."/>
            <person name="Muszewska A."/>
            <person name="Grynberg M."/>
            <person name="Mandel M.A."/>
            <person name="Kellner E.M."/>
            <person name="Barker B.M."/>
            <person name="Galgiani J.N."/>
            <person name="Orbach M.J."/>
            <person name="Kirkland T.N."/>
            <person name="Cole G.T."/>
            <person name="Henn M.R."/>
            <person name="Birren B.W."/>
            <person name="Taylor J.W."/>
        </authorList>
    </citation>
    <scope>NUCLEOTIDE SEQUENCE [LARGE SCALE GENOMIC DNA]</scope>
    <source>
        <strain evidence="15">UAMH 1704</strain>
    </source>
</reference>
<sequence>MVLLAALLAWFSLLTAVPAALDPKLAGTWSTKSRNVVTGPDFYDPIKDRFKEPENTGISYSFTDDGFFEEAYYRAISNPTTPSCPSGFMQFQHGKYSVESNGSLVLTPFAVDGRQLFSNPCKGKESTYYRFNQTEIFKVPYVFSCERQLALTVREILQRYEVQIDPFHNVKRLNLFQFDGTPMNPMFLIYDPPQMLPTQTLNPTTLASATGQPKAKRSFLNGEQQNNQHKKRLLVGSSRLANPDNWWWAGVVMTIAGGATFLYCEIPWKR</sequence>
<dbReference type="HOGENOM" id="CLU_071622_0_0_1"/>
<dbReference type="GO" id="GO:0006458">
    <property type="term" value="P:'de novo' protein folding"/>
    <property type="evidence" value="ECO:0007669"/>
    <property type="project" value="InterPro"/>
</dbReference>
<keyword evidence="4 12" id="KW-0812">Transmembrane</keyword>
<proteinExistence type="inferred from homology"/>
<dbReference type="GO" id="GO:0005789">
    <property type="term" value="C:endoplasmic reticulum membrane"/>
    <property type="evidence" value="ECO:0007669"/>
    <property type="project" value="UniProtKB-SubCell"/>
</dbReference>
<dbReference type="GO" id="GO:0051082">
    <property type="term" value="F:unfolded protein binding"/>
    <property type="evidence" value="ECO:0007669"/>
    <property type="project" value="TreeGrafter"/>
</dbReference>
<dbReference type="PANTHER" id="PTHR28090:SF1">
    <property type="entry name" value="PROTEIN ROT1"/>
    <property type="match status" value="1"/>
</dbReference>
<dbReference type="FunCoup" id="C4JFU4">
    <property type="interactions" value="18"/>
</dbReference>
<dbReference type="STRING" id="336963.C4JFU4"/>
<comment type="similarity">
    <text evidence="2 10">Belongs to the ROT1 family.</text>
</comment>
<comment type="function">
    <text evidence="9 10">Required for normal levels of the cell wall 1,6-beta-glucan. Involved in a protein folding machinery chaperoning proteins acting in various physiological processes including cell wall synthesis and lysis of autophagic bodies.</text>
</comment>
<evidence type="ECO:0000256" key="6">
    <source>
        <dbReference type="ARBA" id="ARBA00022824"/>
    </source>
</evidence>
<evidence type="ECO:0000256" key="4">
    <source>
        <dbReference type="ARBA" id="ARBA00022692"/>
    </source>
</evidence>
<dbReference type="eggNOG" id="ENOG502QQTG">
    <property type="taxonomic scope" value="Eukaryota"/>
</dbReference>
<organism evidence="14 15">
    <name type="scientific">Uncinocarpus reesii (strain UAMH 1704)</name>
    <dbReference type="NCBI Taxonomy" id="336963"/>
    <lineage>
        <taxon>Eukaryota</taxon>
        <taxon>Fungi</taxon>
        <taxon>Dikarya</taxon>
        <taxon>Ascomycota</taxon>
        <taxon>Pezizomycotina</taxon>
        <taxon>Eurotiomycetes</taxon>
        <taxon>Eurotiomycetidae</taxon>
        <taxon>Onygenales</taxon>
        <taxon>Onygenaceae</taxon>
        <taxon>Uncinocarpus</taxon>
    </lineage>
</organism>
<evidence type="ECO:0000256" key="1">
    <source>
        <dbReference type="ARBA" id="ARBA00004115"/>
    </source>
</evidence>
<dbReference type="RefSeq" id="XP_002542912.1">
    <property type="nucleotide sequence ID" value="XM_002542866.1"/>
</dbReference>
<keyword evidence="7 12" id="KW-1133">Transmembrane helix</keyword>
<evidence type="ECO:0000256" key="10">
    <source>
        <dbReference type="PIRNR" id="PIRNR017290"/>
    </source>
</evidence>